<feature type="transmembrane region" description="Helical" evidence="7">
    <location>
        <begin position="110"/>
        <end position="135"/>
    </location>
</feature>
<evidence type="ECO:0000256" key="7">
    <source>
        <dbReference type="RuleBase" id="RU363032"/>
    </source>
</evidence>
<dbReference type="PANTHER" id="PTHR43744:SF9">
    <property type="entry name" value="POLYGALACTURONAN_RHAMNOGALACTURONAN TRANSPORT SYSTEM PERMEASE PROTEIN YTCP"/>
    <property type="match status" value="1"/>
</dbReference>
<evidence type="ECO:0000259" key="8">
    <source>
        <dbReference type="PROSITE" id="PS50928"/>
    </source>
</evidence>
<feature type="transmembrane region" description="Helical" evidence="7">
    <location>
        <begin position="12"/>
        <end position="31"/>
    </location>
</feature>
<evidence type="ECO:0000256" key="3">
    <source>
        <dbReference type="ARBA" id="ARBA00022475"/>
    </source>
</evidence>
<dbReference type="OrthoDB" id="2546927at2"/>
<evidence type="ECO:0000256" key="4">
    <source>
        <dbReference type="ARBA" id="ARBA00022692"/>
    </source>
</evidence>
<evidence type="ECO:0000256" key="6">
    <source>
        <dbReference type="ARBA" id="ARBA00023136"/>
    </source>
</evidence>
<proteinExistence type="inferred from homology"/>
<protein>
    <submittedName>
        <fullName evidence="9">Putative aldouronate transport system permease protein</fullName>
    </submittedName>
</protein>
<accession>A0A1I5S558</accession>
<keyword evidence="5 7" id="KW-1133">Transmembrane helix</keyword>
<keyword evidence="3" id="KW-1003">Cell membrane</keyword>
<organism evidence="9 10">
    <name type="scientific">Butyrivibrio proteoclasticus</name>
    <dbReference type="NCBI Taxonomy" id="43305"/>
    <lineage>
        <taxon>Bacteria</taxon>
        <taxon>Bacillati</taxon>
        <taxon>Bacillota</taxon>
        <taxon>Clostridia</taxon>
        <taxon>Lachnospirales</taxon>
        <taxon>Lachnospiraceae</taxon>
        <taxon>Butyrivibrio</taxon>
    </lineage>
</organism>
<keyword evidence="6 7" id="KW-0472">Membrane</keyword>
<evidence type="ECO:0000256" key="1">
    <source>
        <dbReference type="ARBA" id="ARBA00004651"/>
    </source>
</evidence>
<dbReference type="RefSeq" id="WP_074885179.1">
    <property type="nucleotide sequence ID" value="NZ_FOXO01000005.1"/>
</dbReference>
<keyword evidence="2 7" id="KW-0813">Transport</keyword>
<keyword evidence="4 7" id="KW-0812">Transmembrane</keyword>
<evidence type="ECO:0000313" key="9">
    <source>
        <dbReference type="EMBL" id="SFP65908.1"/>
    </source>
</evidence>
<evidence type="ECO:0000313" key="10">
    <source>
        <dbReference type="Proteomes" id="UP000182624"/>
    </source>
</evidence>
<comment type="similarity">
    <text evidence="7">Belongs to the binding-protein-dependent transport system permease family.</text>
</comment>
<name>A0A1I5S558_9FIRM</name>
<comment type="subcellular location">
    <subcellularLocation>
        <location evidence="1 7">Cell membrane</location>
        <topology evidence="1 7">Multi-pass membrane protein</topology>
    </subcellularLocation>
</comment>
<gene>
    <name evidence="9" type="ORF">SAMN04487928_105132</name>
</gene>
<reference evidence="10" key="1">
    <citation type="submission" date="2016-10" db="EMBL/GenBank/DDBJ databases">
        <authorList>
            <person name="Varghese N."/>
            <person name="Submissions S."/>
        </authorList>
    </citation>
    <scope>NUCLEOTIDE SEQUENCE [LARGE SCALE GENOMIC DNA]</scope>
    <source>
        <strain evidence="10">P18</strain>
    </source>
</reference>
<dbReference type="InterPro" id="IPR000515">
    <property type="entry name" value="MetI-like"/>
</dbReference>
<feature type="transmembrane region" description="Helical" evidence="7">
    <location>
        <begin position="141"/>
        <end position="163"/>
    </location>
</feature>
<feature type="transmembrane region" description="Helical" evidence="7">
    <location>
        <begin position="269"/>
        <end position="288"/>
    </location>
</feature>
<dbReference type="Gene3D" id="1.10.3720.10">
    <property type="entry name" value="MetI-like"/>
    <property type="match status" value="1"/>
</dbReference>
<dbReference type="PROSITE" id="PS50928">
    <property type="entry name" value="ABC_TM1"/>
    <property type="match status" value="1"/>
</dbReference>
<dbReference type="PANTHER" id="PTHR43744">
    <property type="entry name" value="ABC TRANSPORTER PERMEASE PROTEIN MG189-RELATED-RELATED"/>
    <property type="match status" value="1"/>
</dbReference>
<feature type="transmembrane region" description="Helical" evidence="7">
    <location>
        <begin position="71"/>
        <end position="98"/>
    </location>
</feature>
<sequence length="303" mass="34103">MKIKSLKEQRFQIILTVLMVVLMLLVVYPVWFSIINSLENAQEISRSGYSLFFPHQLSFDSWKAVLNNPDIVNAFLITLSRTIIVTILQTLFTAMFAYGFSRNNLVGKRFYTTLGFISMYLNGGVIAYFILFNAFHIYNTYWVYIIPCLFGGFYNVIIFNANFKAIPDSLYESAKIDGASEYKIFFSIVIPLSKPVISALGIFTAVGTWNDYTQTLYYTKSSNLQTLSYYTLSITKSSESAAKLGENMNTAATSILTTMAKSASNYKTIELSCMVLSAIPLIVLYPFAQKFFEKGVMVGSVKG</sequence>
<dbReference type="InterPro" id="IPR035906">
    <property type="entry name" value="MetI-like_sf"/>
</dbReference>
<dbReference type="Pfam" id="PF00528">
    <property type="entry name" value="BPD_transp_1"/>
    <property type="match status" value="1"/>
</dbReference>
<dbReference type="GO" id="GO:0005886">
    <property type="term" value="C:plasma membrane"/>
    <property type="evidence" value="ECO:0007669"/>
    <property type="project" value="UniProtKB-SubCell"/>
</dbReference>
<evidence type="ECO:0000256" key="2">
    <source>
        <dbReference type="ARBA" id="ARBA00022448"/>
    </source>
</evidence>
<evidence type="ECO:0000256" key="5">
    <source>
        <dbReference type="ARBA" id="ARBA00022989"/>
    </source>
</evidence>
<dbReference type="AlphaFoldDB" id="A0A1I5S558"/>
<feature type="transmembrane region" description="Helical" evidence="7">
    <location>
        <begin position="184"/>
        <end position="209"/>
    </location>
</feature>
<dbReference type="SUPFAM" id="SSF161098">
    <property type="entry name" value="MetI-like"/>
    <property type="match status" value="1"/>
</dbReference>
<keyword evidence="10" id="KW-1185">Reference proteome</keyword>
<dbReference type="CDD" id="cd06261">
    <property type="entry name" value="TM_PBP2"/>
    <property type="match status" value="1"/>
</dbReference>
<dbReference type="GO" id="GO:0055085">
    <property type="term" value="P:transmembrane transport"/>
    <property type="evidence" value="ECO:0007669"/>
    <property type="project" value="InterPro"/>
</dbReference>
<dbReference type="Proteomes" id="UP000182624">
    <property type="component" value="Unassembled WGS sequence"/>
</dbReference>
<dbReference type="EMBL" id="FOXO01000005">
    <property type="protein sequence ID" value="SFP65908.1"/>
    <property type="molecule type" value="Genomic_DNA"/>
</dbReference>
<feature type="domain" description="ABC transmembrane type-1" evidence="8">
    <location>
        <begin position="75"/>
        <end position="265"/>
    </location>
</feature>